<gene>
    <name evidence="2" type="ORF">CONCODRAFT_85242</name>
</gene>
<evidence type="ECO:0000313" key="3">
    <source>
        <dbReference type="Proteomes" id="UP000070444"/>
    </source>
</evidence>
<dbReference type="SUPFAM" id="SSF54160">
    <property type="entry name" value="Chromo domain-like"/>
    <property type="match status" value="1"/>
</dbReference>
<dbReference type="InterPro" id="IPR000953">
    <property type="entry name" value="Chromo/chromo_shadow_dom"/>
</dbReference>
<reference evidence="2 3" key="1">
    <citation type="journal article" date="2015" name="Genome Biol. Evol.">
        <title>Phylogenomic analyses indicate that early fungi evolved digesting cell walls of algal ancestors of land plants.</title>
        <authorList>
            <person name="Chang Y."/>
            <person name="Wang S."/>
            <person name="Sekimoto S."/>
            <person name="Aerts A.L."/>
            <person name="Choi C."/>
            <person name="Clum A."/>
            <person name="LaButti K.M."/>
            <person name="Lindquist E.A."/>
            <person name="Yee Ngan C."/>
            <person name="Ohm R.A."/>
            <person name="Salamov A.A."/>
            <person name="Grigoriev I.V."/>
            <person name="Spatafora J.W."/>
            <person name="Berbee M.L."/>
        </authorList>
    </citation>
    <scope>NUCLEOTIDE SEQUENCE [LARGE SCALE GENOMIC DNA]</scope>
    <source>
        <strain evidence="2 3">NRRL 28638</strain>
    </source>
</reference>
<dbReference type="PROSITE" id="PS50013">
    <property type="entry name" value="CHROMO_2"/>
    <property type="match status" value="1"/>
</dbReference>
<protein>
    <recommendedName>
        <fullName evidence="1">Chromo domain-containing protein</fullName>
    </recommendedName>
</protein>
<evidence type="ECO:0000259" key="1">
    <source>
        <dbReference type="PROSITE" id="PS50013"/>
    </source>
</evidence>
<dbReference type="AlphaFoldDB" id="A0A137P6B9"/>
<dbReference type="InterPro" id="IPR016197">
    <property type="entry name" value="Chromo-like_dom_sf"/>
</dbReference>
<accession>A0A137P6B9</accession>
<name>A0A137P6B9_CONC2</name>
<proteinExistence type="predicted"/>
<dbReference type="Proteomes" id="UP000070444">
    <property type="component" value="Unassembled WGS sequence"/>
</dbReference>
<evidence type="ECO:0000313" key="2">
    <source>
        <dbReference type="EMBL" id="KXN70546.1"/>
    </source>
</evidence>
<dbReference type="EMBL" id="KQ964499">
    <property type="protein sequence ID" value="KXN70546.1"/>
    <property type="molecule type" value="Genomic_DNA"/>
</dbReference>
<sequence>MNKTEFEVESVLDKKIHKNRVYYLVKWINYSKPSWVRNDQLNCYNLVRAFEYGEDSNTDPTETSEDEYNNEIEIYSIKILDGKYNVIFKRNEELIKLLLNEFKAKYPKQSYASSLHLSTSISLLRF</sequence>
<dbReference type="Pfam" id="PF00385">
    <property type="entry name" value="Chromo"/>
    <property type="match status" value="1"/>
</dbReference>
<organism evidence="2 3">
    <name type="scientific">Conidiobolus coronatus (strain ATCC 28846 / CBS 209.66 / NRRL 28638)</name>
    <name type="common">Delacroixia coronata</name>
    <dbReference type="NCBI Taxonomy" id="796925"/>
    <lineage>
        <taxon>Eukaryota</taxon>
        <taxon>Fungi</taxon>
        <taxon>Fungi incertae sedis</taxon>
        <taxon>Zoopagomycota</taxon>
        <taxon>Entomophthoromycotina</taxon>
        <taxon>Entomophthoromycetes</taxon>
        <taxon>Entomophthorales</taxon>
        <taxon>Ancylistaceae</taxon>
        <taxon>Conidiobolus</taxon>
    </lineage>
</organism>
<keyword evidence="3" id="KW-1185">Reference proteome</keyword>
<feature type="domain" description="Chromo" evidence="1">
    <location>
        <begin position="6"/>
        <end position="62"/>
    </location>
</feature>
<dbReference type="CDD" id="cd00024">
    <property type="entry name" value="CD_CSD"/>
    <property type="match status" value="1"/>
</dbReference>
<dbReference type="Gene3D" id="2.40.50.40">
    <property type="match status" value="1"/>
</dbReference>
<dbReference type="InterPro" id="IPR023780">
    <property type="entry name" value="Chromo_domain"/>
</dbReference>
<dbReference type="SMART" id="SM00298">
    <property type="entry name" value="CHROMO"/>
    <property type="match status" value="1"/>
</dbReference>
<dbReference type="OrthoDB" id="433924at2759"/>